<reference evidence="2 3" key="1">
    <citation type="submission" date="2018-07" db="EMBL/GenBank/DDBJ databases">
        <title>Chitinophaga K2CV101002-2 sp. nov., isolated from a monsoon evergreen broad-leaved forest soil.</title>
        <authorList>
            <person name="Lv Y."/>
        </authorList>
    </citation>
    <scope>NUCLEOTIDE SEQUENCE [LARGE SCALE GENOMIC DNA]</scope>
    <source>
        <strain evidence="2 3">GDMCC 1.1288</strain>
    </source>
</reference>
<gene>
    <name evidence="2" type="ORF">DVR12_02400</name>
</gene>
<evidence type="ECO:0000313" key="2">
    <source>
        <dbReference type="EMBL" id="RFS26660.1"/>
    </source>
</evidence>
<dbReference type="InterPro" id="IPR002909">
    <property type="entry name" value="IPT_dom"/>
</dbReference>
<feature type="domain" description="IPT/TIG" evidence="1">
    <location>
        <begin position="268"/>
        <end position="343"/>
    </location>
</feature>
<dbReference type="Gene3D" id="2.120.10.30">
    <property type="entry name" value="TolB, C-terminal domain"/>
    <property type="match status" value="2"/>
</dbReference>
<dbReference type="InterPro" id="IPR011042">
    <property type="entry name" value="6-blade_b-propeller_TolB-like"/>
</dbReference>
<dbReference type="Gene3D" id="2.60.40.10">
    <property type="entry name" value="Immunoglobulins"/>
    <property type="match status" value="5"/>
</dbReference>
<evidence type="ECO:0000259" key="1">
    <source>
        <dbReference type="Pfam" id="PF01833"/>
    </source>
</evidence>
<feature type="domain" description="IPT/TIG" evidence="1">
    <location>
        <begin position="351"/>
        <end position="414"/>
    </location>
</feature>
<dbReference type="SUPFAM" id="SSF81296">
    <property type="entry name" value="E set domains"/>
    <property type="match status" value="5"/>
</dbReference>
<dbReference type="InterPro" id="IPR013783">
    <property type="entry name" value="Ig-like_fold"/>
</dbReference>
<dbReference type="EMBL" id="QPMM01000001">
    <property type="protein sequence ID" value="RFS26660.1"/>
    <property type="molecule type" value="Genomic_DNA"/>
</dbReference>
<feature type="domain" description="IPT/TIG" evidence="1">
    <location>
        <begin position="188"/>
        <end position="256"/>
    </location>
</feature>
<feature type="domain" description="IPT/TIG" evidence="1">
    <location>
        <begin position="109"/>
        <end position="185"/>
    </location>
</feature>
<dbReference type="InterPro" id="IPR014756">
    <property type="entry name" value="Ig_E-set"/>
</dbReference>
<evidence type="ECO:0000313" key="3">
    <source>
        <dbReference type="Proteomes" id="UP000260644"/>
    </source>
</evidence>
<dbReference type="RefSeq" id="WP_116973851.1">
    <property type="nucleotide sequence ID" value="NZ_QPMM01000001.1"/>
</dbReference>
<proteinExistence type="predicted"/>
<keyword evidence="3" id="KW-1185">Reference proteome</keyword>
<dbReference type="SUPFAM" id="SSF101898">
    <property type="entry name" value="NHL repeat"/>
    <property type="match status" value="1"/>
</dbReference>
<sequence length="716" mass="74563">MKNKLYLLAFIVFILSACKRDRNESIHAVNVTSFWPNSGNAGTIVTFQGQGLNKNTLVSFNGAEARVIDARDTILIVMAPQNGSSGALVVKEGERKIEVGNYTYQALSMHRVAPLNGPAGTNVSIYGAGFGSLNSPATVTINGKSALVTSMTDTLLVATIPEDAGTGKLIVAVDGKSVDGPAFTFQKINTIKPVKGGAGTQVVIDGTGFETTLAANTVTFNGKAANIIAATANKLTVNVPEGVTTGPVALTINGQKTVGQVFTVVPKPQINTVAPLSAPANTRVEIAGANFSSLLDEVNVTFNGKAAKILGASDNRLSVEVPAGAGMGKMVIAVNGQQSDGPLFKEQALGISQLIPDNGLAGSEVVVKGMGFDNNIASNQVTFNGIAATVTAVTDSTLNVVVPANISTGLLKVTTGQLVADGPEFRRAGVITIVGGPQLNVFADPKAVVGDSKGNYFVADINVIKKVDATGNVSIFAGRADNSIGYADGQGTAAAFSYCTNMVIDAQDNLYISDGNNRAIRKVTPTGMVSTVAKVSYYMTGLAIDKNNGLYFGAQYGGAYRVDAAGNSSQMGVGYYTPTGTMAIDNKGVLYFAGDFENPYISKIADNVKSLYAGNLYGFANGSLTTAGFSNLSGLVYNNTTNEMFVADNSAIRYIYDGQVTRITGWSGGASPAFGYADGTLNKALFNSINAISIDRDGNILVVERYNKAIRKIILR</sequence>
<accession>A0A3E1YHF6</accession>
<dbReference type="AlphaFoldDB" id="A0A3E1YHF6"/>
<dbReference type="CDD" id="cd00603">
    <property type="entry name" value="IPT_PCSR"/>
    <property type="match status" value="1"/>
</dbReference>
<dbReference type="PANTHER" id="PTHR13833:SF71">
    <property type="entry name" value="NHL DOMAIN-CONTAINING PROTEIN"/>
    <property type="match status" value="1"/>
</dbReference>
<name>A0A3E1YHF6_9BACT</name>
<comment type="caution">
    <text evidence="2">The sequence shown here is derived from an EMBL/GenBank/DDBJ whole genome shotgun (WGS) entry which is preliminary data.</text>
</comment>
<organism evidence="2 3">
    <name type="scientific">Chitinophaga silvatica</name>
    <dbReference type="NCBI Taxonomy" id="2282649"/>
    <lineage>
        <taxon>Bacteria</taxon>
        <taxon>Pseudomonadati</taxon>
        <taxon>Bacteroidota</taxon>
        <taxon>Chitinophagia</taxon>
        <taxon>Chitinophagales</taxon>
        <taxon>Chitinophagaceae</taxon>
        <taxon>Chitinophaga</taxon>
    </lineage>
</organism>
<dbReference type="PANTHER" id="PTHR13833">
    <property type="match status" value="1"/>
</dbReference>
<feature type="domain" description="IPT/TIG" evidence="1">
    <location>
        <begin position="31"/>
        <end position="103"/>
    </location>
</feature>
<dbReference type="Proteomes" id="UP000260644">
    <property type="component" value="Unassembled WGS sequence"/>
</dbReference>
<dbReference type="PROSITE" id="PS51257">
    <property type="entry name" value="PROKAR_LIPOPROTEIN"/>
    <property type="match status" value="1"/>
</dbReference>
<dbReference type="OrthoDB" id="670826at2"/>
<dbReference type="Pfam" id="PF01833">
    <property type="entry name" value="TIG"/>
    <property type="match status" value="5"/>
</dbReference>
<protein>
    <submittedName>
        <fullName evidence="2">DUF5008 domain-containing protein</fullName>
    </submittedName>
</protein>